<name>A0A2Z5ZI47_9PROT</name>
<protein>
    <submittedName>
        <fullName evidence="2">Membrane protein, partial</fullName>
    </submittedName>
</protein>
<reference evidence="2 3" key="1">
    <citation type="submission" date="2018-02" db="EMBL/GenBank/DDBJ databases">
        <title>Acetobacter orientalis genome.</title>
        <authorList>
            <person name="Nakashima N."/>
            <person name="Tamura T."/>
        </authorList>
    </citation>
    <scope>NUCLEOTIDE SEQUENCE [LARGE SCALE GENOMIC DNA]</scope>
    <source>
        <strain evidence="2 3">FAN1</strain>
    </source>
</reference>
<gene>
    <name evidence="2" type="ORF">AcetOrient_orf02571</name>
</gene>
<dbReference type="KEGG" id="aot:AcetOri_orf02571"/>
<feature type="transmembrane region" description="Helical" evidence="1">
    <location>
        <begin position="56"/>
        <end position="71"/>
    </location>
</feature>
<organism evidence="2 3">
    <name type="scientific">Acetobacter orientalis</name>
    <dbReference type="NCBI Taxonomy" id="146474"/>
    <lineage>
        <taxon>Bacteria</taxon>
        <taxon>Pseudomonadati</taxon>
        <taxon>Pseudomonadota</taxon>
        <taxon>Alphaproteobacteria</taxon>
        <taxon>Acetobacterales</taxon>
        <taxon>Acetobacteraceae</taxon>
        <taxon>Acetobacter</taxon>
    </lineage>
</organism>
<feature type="transmembrane region" description="Helical" evidence="1">
    <location>
        <begin position="158"/>
        <end position="178"/>
    </location>
</feature>
<keyword evidence="1" id="KW-1133">Transmembrane helix</keyword>
<evidence type="ECO:0000313" key="2">
    <source>
        <dbReference type="EMBL" id="BBC80065.1"/>
    </source>
</evidence>
<feature type="transmembrane region" description="Helical" evidence="1">
    <location>
        <begin position="83"/>
        <end position="101"/>
    </location>
</feature>
<keyword evidence="1" id="KW-0472">Membrane</keyword>
<dbReference type="Proteomes" id="UP000270034">
    <property type="component" value="Chromosome"/>
</dbReference>
<dbReference type="EMBL" id="AP018515">
    <property type="protein sequence ID" value="BBC80065.1"/>
    <property type="molecule type" value="Genomic_DNA"/>
</dbReference>
<dbReference type="AlphaFoldDB" id="A0A2Z5ZI47"/>
<feature type="transmembrane region" description="Helical" evidence="1">
    <location>
        <begin position="122"/>
        <end position="146"/>
    </location>
</feature>
<proteinExistence type="predicted"/>
<sequence length="202" mass="22745">MGITPLLRKAGLALLVCSFIVPRLGTLCDLPPHYTTLTLLFCQGGGIALLTQKFRLWVPVTAATLLPAWYWPTTLRLIDVCGLYTLALATPAWVFIGSLLPQKEALITKFARQTHGGLRPDIMRYTYCLTWFWSLFFVLALLAPLILWQYGPHGAWQWPLNGGTFALAVICGLLEYGLRRLVIRNFKHASLRTSIDLFRKQA</sequence>
<accession>A0A2Z5ZI47</accession>
<evidence type="ECO:0000313" key="3">
    <source>
        <dbReference type="Proteomes" id="UP000270034"/>
    </source>
</evidence>
<evidence type="ECO:0000256" key="1">
    <source>
        <dbReference type="SAM" id="Phobius"/>
    </source>
</evidence>
<keyword evidence="1" id="KW-0812">Transmembrane</keyword>